<comment type="caution">
    <text evidence="2">The sequence shown here is derived from an EMBL/GenBank/DDBJ whole genome shotgun (WGS) entry which is preliminary data.</text>
</comment>
<protein>
    <recommendedName>
        <fullName evidence="1">DUF6892 domain-containing protein</fullName>
    </recommendedName>
</protein>
<dbReference type="InterPro" id="IPR054187">
    <property type="entry name" value="DUF6892"/>
</dbReference>
<dbReference type="EMBL" id="BHYK01000036">
    <property type="protein sequence ID" value="GCD12535.1"/>
    <property type="molecule type" value="Genomic_DNA"/>
</dbReference>
<dbReference type="RefSeq" id="WP_125005315.1">
    <property type="nucleotide sequence ID" value="NZ_BHYK01000036.1"/>
</dbReference>
<evidence type="ECO:0000259" key="1">
    <source>
        <dbReference type="Pfam" id="PF21832"/>
    </source>
</evidence>
<gene>
    <name evidence="2" type="ORF">Ctaglu_41580</name>
</gene>
<dbReference type="Pfam" id="PF21832">
    <property type="entry name" value="DUF6892"/>
    <property type="match status" value="1"/>
</dbReference>
<keyword evidence="3" id="KW-1185">Reference proteome</keyword>
<organism evidence="2 3">
    <name type="scientific">Clostridium tagluense</name>
    <dbReference type="NCBI Taxonomy" id="360422"/>
    <lineage>
        <taxon>Bacteria</taxon>
        <taxon>Bacillati</taxon>
        <taxon>Bacillota</taxon>
        <taxon>Clostridia</taxon>
        <taxon>Eubacteriales</taxon>
        <taxon>Clostridiaceae</taxon>
        <taxon>Clostridium</taxon>
    </lineage>
</organism>
<reference evidence="2 3" key="1">
    <citation type="submission" date="2018-11" db="EMBL/GenBank/DDBJ databases">
        <title>Genome sequencing and assembly of Clostridium tagluense strain A121.</title>
        <authorList>
            <person name="Murakami T."/>
            <person name="Segawa T."/>
            <person name="Shcherbakova V.A."/>
            <person name="Mori H."/>
            <person name="Yoshimura Y."/>
        </authorList>
    </citation>
    <scope>NUCLEOTIDE SEQUENCE [LARGE SCALE GENOMIC DNA]</scope>
    <source>
        <strain evidence="2 3">A121</strain>
    </source>
</reference>
<dbReference type="AlphaFoldDB" id="A0A401USK9"/>
<proteinExistence type="predicted"/>
<name>A0A401USK9_9CLOT</name>
<sequence length="140" mass="16097">MEKYIDKMGIFEDFNFKLVVIEALLDKSSAFQDELEALVEEHTKNYEWYTDAGPIKGILQFFAELNIGQTDLDKITELCFDGGNEIYGYIEPDWDGEDCFFDVQSVKGFEHIKNLKSVQLISMVAEEVLEPIKKQGIVIE</sequence>
<evidence type="ECO:0000313" key="3">
    <source>
        <dbReference type="Proteomes" id="UP000287872"/>
    </source>
</evidence>
<accession>A0A401USK9</accession>
<dbReference type="OrthoDB" id="355909at2"/>
<feature type="domain" description="DUF6892" evidence="1">
    <location>
        <begin position="9"/>
        <end position="138"/>
    </location>
</feature>
<dbReference type="Proteomes" id="UP000287872">
    <property type="component" value="Unassembled WGS sequence"/>
</dbReference>
<evidence type="ECO:0000313" key="2">
    <source>
        <dbReference type="EMBL" id="GCD12535.1"/>
    </source>
</evidence>